<dbReference type="AlphaFoldDB" id="A0A3D9L0P7"/>
<keyword evidence="5" id="KW-0862">Zinc</keyword>
<dbReference type="Pfam" id="PF16916">
    <property type="entry name" value="ZT_dimer"/>
    <property type="match status" value="1"/>
</dbReference>
<dbReference type="EMBL" id="QREG01000013">
    <property type="protein sequence ID" value="RED97023.1"/>
    <property type="molecule type" value="Genomic_DNA"/>
</dbReference>
<protein>
    <submittedName>
        <fullName evidence="12">Cobalt-zinc-cadmium efflux system protein</fullName>
    </submittedName>
</protein>
<keyword evidence="4 9" id="KW-0812">Transmembrane</keyword>
<dbReference type="RefSeq" id="WP_115868765.1">
    <property type="nucleotide sequence ID" value="NZ_QREG01000013.1"/>
</dbReference>
<evidence type="ECO:0000259" key="11">
    <source>
        <dbReference type="Pfam" id="PF16916"/>
    </source>
</evidence>
<keyword evidence="7" id="KW-0406">Ion transport</keyword>
<evidence type="ECO:0000313" key="13">
    <source>
        <dbReference type="Proteomes" id="UP000256779"/>
    </source>
</evidence>
<dbReference type="SUPFAM" id="SSF160240">
    <property type="entry name" value="Cation efflux protein cytoplasmic domain-like"/>
    <property type="match status" value="1"/>
</dbReference>
<dbReference type="PANTHER" id="PTHR11562">
    <property type="entry name" value="CATION EFFLUX PROTEIN/ ZINC TRANSPORTER"/>
    <property type="match status" value="1"/>
</dbReference>
<name>A0A3D9L0P7_MARFU</name>
<comment type="similarity">
    <text evidence="2">Belongs to the cation diffusion facilitator (CDF) transporter (TC 2.A.4) family. SLC30A subfamily.</text>
</comment>
<sequence length="290" mass="32157">MGHHHTHQHSTSKIRVAFFINLLFSIVELVGGLYTNSVAILSDALHDFGDSLSLGVSWYFQKVSQKGRDINFSYGYRRFSILGAVVNSVVLIVGSIFIAIEAVPRLFNPTQPDAEGMIWLAIGGIIANGLAAWRLHGGQSLNEQAVYLHLLEDVLGWTATLIAAIVMHFQNVPILDPLLAVGIAIYILFNVAKNLKKAAKIILQGTPEEISPLRITSMLKSLPEVIDTHDCHIWSLDGQYHILSIHLVVKNTSLDKLAALKLKVKKLLSKEHIDHATIEFETDEEECEKL</sequence>
<evidence type="ECO:0000259" key="10">
    <source>
        <dbReference type="Pfam" id="PF01545"/>
    </source>
</evidence>
<evidence type="ECO:0000256" key="2">
    <source>
        <dbReference type="ARBA" id="ARBA00008873"/>
    </source>
</evidence>
<feature type="transmembrane region" description="Helical" evidence="9">
    <location>
        <begin position="116"/>
        <end position="133"/>
    </location>
</feature>
<feature type="domain" description="Cation efflux protein transmembrane" evidence="10">
    <location>
        <begin position="15"/>
        <end position="203"/>
    </location>
</feature>
<dbReference type="InterPro" id="IPR036837">
    <property type="entry name" value="Cation_efflux_CTD_sf"/>
</dbReference>
<reference evidence="12 13" key="1">
    <citation type="submission" date="2018-07" db="EMBL/GenBank/DDBJ databases">
        <title>Genomic Encyclopedia of Type Strains, Phase IV (KMG-IV): sequencing the most valuable type-strain genomes for metagenomic binning, comparative biology and taxonomic classification.</title>
        <authorList>
            <person name="Goeker M."/>
        </authorList>
    </citation>
    <scope>NUCLEOTIDE SEQUENCE [LARGE SCALE GENOMIC DNA]</scope>
    <source>
        <strain evidence="12 13">DSM 4134</strain>
    </source>
</reference>
<dbReference type="InterPro" id="IPR002524">
    <property type="entry name" value="Cation_efflux"/>
</dbReference>
<evidence type="ECO:0000256" key="3">
    <source>
        <dbReference type="ARBA" id="ARBA00022448"/>
    </source>
</evidence>
<feature type="transmembrane region" description="Helical" evidence="9">
    <location>
        <begin position="174"/>
        <end position="192"/>
    </location>
</feature>
<dbReference type="InterPro" id="IPR058533">
    <property type="entry name" value="Cation_efflux_TM"/>
</dbReference>
<keyword evidence="3" id="KW-0813">Transport</keyword>
<keyword evidence="8 9" id="KW-0472">Membrane</keyword>
<evidence type="ECO:0000256" key="9">
    <source>
        <dbReference type="SAM" id="Phobius"/>
    </source>
</evidence>
<feature type="transmembrane region" description="Helical" evidence="9">
    <location>
        <begin position="81"/>
        <end position="104"/>
    </location>
</feature>
<dbReference type="InterPro" id="IPR027470">
    <property type="entry name" value="Cation_efflux_CTD"/>
</dbReference>
<dbReference type="OrthoDB" id="9809646at2"/>
<dbReference type="GO" id="GO:0005886">
    <property type="term" value="C:plasma membrane"/>
    <property type="evidence" value="ECO:0007669"/>
    <property type="project" value="TreeGrafter"/>
</dbReference>
<gene>
    <name evidence="12" type="ORF">C7460_11371</name>
</gene>
<evidence type="ECO:0000256" key="1">
    <source>
        <dbReference type="ARBA" id="ARBA00004141"/>
    </source>
</evidence>
<dbReference type="NCBIfam" id="TIGR01297">
    <property type="entry name" value="CDF"/>
    <property type="match status" value="1"/>
</dbReference>
<evidence type="ECO:0000256" key="6">
    <source>
        <dbReference type="ARBA" id="ARBA00022989"/>
    </source>
</evidence>
<proteinExistence type="inferred from homology"/>
<keyword evidence="13" id="KW-1185">Reference proteome</keyword>
<evidence type="ECO:0000256" key="7">
    <source>
        <dbReference type="ARBA" id="ARBA00023065"/>
    </source>
</evidence>
<dbReference type="PANTHER" id="PTHR11562:SF17">
    <property type="entry name" value="RE54080P-RELATED"/>
    <property type="match status" value="1"/>
</dbReference>
<feature type="domain" description="Cation efflux protein cytoplasmic" evidence="11">
    <location>
        <begin position="214"/>
        <end position="281"/>
    </location>
</feature>
<dbReference type="Proteomes" id="UP000256779">
    <property type="component" value="Unassembled WGS sequence"/>
</dbReference>
<keyword evidence="5" id="KW-0864">Zinc transport</keyword>
<feature type="transmembrane region" description="Helical" evidence="9">
    <location>
        <begin position="145"/>
        <end position="168"/>
    </location>
</feature>
<feature type="transmembrane region" description="Helical" evidence="9">
    <location>
        <begin position="16"/>
        <end position="34"/>
    </location>
</feature>
<organism evidence="12 13">
    <name type="scientific">Marinoscillum furvescens DSM 4134</name>
    <dbReference type="NCBI Taxonomy" id="1122208"/>
    <lineage>
        <taxon>Bacteria</taxon>
        <taxon>Pseudomonadati</taxon>
        <taxon>Bacteroidota</taxon>
        <taxon>Cytophagia</taxon>
        <taxon>Cytophagales</taxon>
        <taxon>Reichenbachiellaceae</taxon>
        <taxon>Marinoscillum</taxon>
    </lineage>
</organism>
<dbReference type="Pfam" id="PF01545">
    <property type="entry name" value="Cation_efflux"/>
    <property type="match status" value="1"/>
</dbReference>
<dbReference type="InterPro" id="IPR027469">
    <property type="entry name" value="Cation_efflux_TMD_sf"/>
</dbReference>
<comment type="caution">
    <text evidence="12">The sequence shown here is derived from an EMBL/GenBank/DDBJ whole genome shotgun (WGS) entry which is preliminary data.</text>
</comment>
<dbReference type="GO" id="GO:0005385">
    <property type="term" value="F:zinc ion transmembrane transporter activity"/>
    <property type="evidence" value="ECO:0007669"/>
    <property type="project" value="TreeGrafter"/>
</dbReference>
<comment type="subcellular location">
    <subcellularLocation>
        <location evidence="1">Membrane</location>
        <topology evidence="1">Multi-pass membrane protein</topology>
    </subcellularLocation>
</comment>
<dbReference type="Gene3D" id="1.20.1510.10">
    <property type="entry name" value="Cation efflux protein transmembrane domain"/>
    <property type="match status" value="1"/>
</dbReference>
<dbReference type="SUPFAM" id="SSF161111">
    <property type="entry name" value="Cation efflux protein transmembrane domain-like"/>
    <property type="match status" value="1"/>
</dbReference>
<dbReference type="InterPro" id="IPR050681">
    <property type="entry name" value="CDF/SLC30A"/>
</dbReference>
<evidence type="ECO:0000256" key="8">
    <source>
        <dbReference type="ARBA" id="ARBA00023136"/>
    </source>
</evidence>
<evidence type="ECO:0000313" key="12">
    <source>
        <dbReference type="EMBL" id="RED97023.1"/>
    </source>
</evidence>
<evidence type="ECO:0000256" key="4">
    <source>
        <dbReference type="ARBA" id="ARBA00022692"/>
    </source>
</evidence>
<evidence type="ECO:0000256" key="5">
    <source>
        <dbReference type="ARBA" id="ARBA00022906"/>
    </source>
</evidence>
<keyword evidence="6 9" id="KW-1133">Transmembrane helix</keyword>
<accession>A0A3D9L0P7</accession>